<gene>
    <name evidence="1" type="ORF">E5358_14400</name>
</gene>
<organism evidence="1 2">
    <name type="scientific">Palleniella muris</name>
    <dbReference type="NCBI Taxonomy" id="3038145"/>
    <lineage>
        <taxon>Bacteria</taxon>
        <taxon>Pseudomonadati</taxon>
        <taxon>Bacteroidota</taxon>
        <taxon>Bacteroidia</taxon>
        <taxon>Bacteroidales</taxon>
        <taxon>Prevotellaceae</taxon>
        <taxon>Palleniella</taxon>
    </lineage>
</organism>
<reference evidence="1" key="1">
    <citation type="submission" date="2019-04" db="EMBL/GenBank/DDBJ databases">
        <title>Microbes associate with the intestines of laboratory mice.</title>
        <authorList>
            <person name="Navarre W."/>
            <person name="Wong E."/>
            <person name="Huang K."/>
            <person name="Tropini C."/>
            <person name="Ng K."/>
            <person name="Yu B."/>
        </authorList>
    </citation>
    <scope>NUCLEOTIDE SEQUENCE</scope>
    <source>
        <strain evidence="1">NM73_A23</strain>
    </source>
</reference>
<dbReference type="Proteomes" id="UP000308886">
    <property type="component" value="Unassembled WGS sequence"/>
</dbReference>
<comment type="caution">
    <text evidence="1">The sequence shown here is derived from an EMBL/GenBank/DDBJ whole genome shotgun (WGS) entry which is preliminary data.</text>
</comment>
<protein>
    <submittedName>
        <fullName evidence="1">DUF4377 domain-containing protein</fullName>
    </submittedName>
</protein>
<name>A0AC61QLL8_9BACT</name>
<accession>A0AC61QLL8</accession>
<proteinExistence type="predicted"/>
<dbReference type="EMBL" id="SRZC01000036">
    <property type="protein sequence ID" value="TGX79836.1"/>
    <property type="molecule type" value="Genomic_DNA"/>
</dbReference>
<evidence type="ECO:0000313" key="1">
    <source>
        <dbReference type="EMBL" id="TGX79836.1"/>
    </source>
</evidence>
<evidence type="ECO:0000313" key="2">
    <source>
        <dbReference type="Proteomes" id="UP000308886"/>
    </source>
</evidence>
<keyword evidence="2" id="KW-1185">Reference proteome</keyword>
<sequence length="236" mass="27445">MSVSNETGIAYGFMGEPYECMLVMTEDNPGVWKPLAFGAIEGFTYEKGHEYYLEVKRTILANPPQDASSRQYSLVRILEDRYTIVPEKPADKEVNSEYDIEYYDMCPIEKYAVSSEYMVDDKGRIHTDDKQTAGMSYDMCRIYFENILDKADPNFNKFNSVSYMAIYSYVISPLSNDIRLVRNNSHGPMFDEVIPEEEFKYICETLKPEEELKYALVLVNIHKQGLQKLEFIVKKR</sequence>